<protein>
    <submittedName>
        <fullName evidence="1">Uncharacterized protein</fullName>
    </submittedName>
</protein>
<proteinExistence type="predicted"/>
<sequence>MMPAAGIVFFQPVIGFHPPLPSTAFLGSLMPSGEPENAAGVSAS</sequence>
<evidence type="ECO:0000313" key="2">
    <source>
        <dbReference type="Proteomes" id="UP001162483"/>
    </source>
</evidence>
<gene>
    <name evidence="1" type="ORF">SPARVUS_LOCUS14982145</name>
</gene>
<accession>A0ABN9H260</accession>
<name>A0ABN9H260_9NEOB</name>
<reference evidence="1" key="1">
    <citation type="submission" date="2023-05" db="EMBL/GenBank/DDBJ databases">
        <authorList>
            <person name="Stuckert A."/>
        </authorList>
    </citation>
    <scope>NUCLEOTIDE SEQUENCE</scope>
</reference>
<dbReference type="EMBL" id="CATNWA010019572">
    <property type="protein sequence ID" value="CAI9613951.1"/>
    <property type="molecule type" value="Genomic_DNA"/>
</dbReference>
<dbReference type="Proteomes" id="UP001162483">
    <property type="component" value="Unassembled WGS sequence"/>
</dbReference>
<organism evidence="1 2">
    <name type="scientific">Staurois parvus</name>
    <dbReference type="NCBI Taxonomy" id="386267"/>
    <lineage>
        <taxon>Eukaryota</taxon>
        <taxon>Metazoa</taxon>
        <taxon>Chordata</taxon>
        <taxon>Craniata</taxon>
        <taxon>Vertebrata</taxon>
        <taxon>Euteleostomi</taxon>
        <taxon>Amphibia</taxon>
        <taxon>Batrachia</taxon>
        <taxon>Anura</taxon>
        <taxon>Neobatrachia</taxon>
        <taxon>Ranoidea</taxon>
        <taxon>Ranidae</taxon>
        <taxon>Staurois</taxon>
    </lineage>
</organism>
<comment type="caution">
    <text evidence="1">The sequence shown here is derived from an EMBL/GenBank/DDBJ whole genome shotgun (WGS) entry which is preliminary data.</text>
</comment>
<keyword evidence="2" id="KW-1185">Reference proteome</keyword>
<evidence type="ECO:0000313" key="1">
    <source>
        <dbReference type="EMBL" id="CAI9613951.1"/>
    </source>
</evidence>